<dbReference type="InterPro" id="IPR020846">
    <property type="entry name" value="MFS_dom"/>
</dbReference>
<dbReference type="InterPro" id="IPR036259">
    <property type="entry name" value="MFS_trans_sf"/>
</dbReference>
<dbReference type="EMBL" id="PVZG01000012">
    <property type="protein sequence ID" value="PRY25797.1"/>
    <property type="molecule type" value="Genomic_DNA"/>
</dbReference>
<name>A0A2T0RXB9_9ACTN</name>
<feature type="transmembrane region" description="Helical" evidence="7">
    <location>
        <begin position="255"/>
        <end position="274"/>
    </location>
</feature>
<feature type="transmembrane region" description="Helical" evidence="7">
    <location>
        <begin position="375"/>
        <end position="392"/>
    </location>
</feature>
<comment type="caution">
    <text evidence="9">The sequence shown here is derived from an EMBL/GenBank/DDBJ whole genome shotgun (WGS) entry which is preliminary data.</text>
</comment>
<feature type="transmembrane region" description="Helical" evidence="7">
    <location>
        <begin position="77"/>
        <end position="96"/>
    </location>
</feature>
<protein>
    <submittedName>
        <fullName evidence="9">Putative MFS family arabinose efflux permease</fullName>
    </submittedName>
</protein>
<keyword evidence="4 7" id="KW-0812">Transmembrane</keyword>
<feature type="transmembrane region" description="Helical" evidence="7">
    <location>
        <begin position="102"/>
        <end position="127"/>
    </location>
</feature>
<dbReference type="GO" id="GO:0005886">
    <property type="term" value="C:plasma membrane"/>
    <property type="evidence" value="ECO:0007669"/>
    <property type="project" value="UniProtKB-SubCell"/>
</dbReference>
<dbReference type="CDD" id="cd06173">
    <property type="entry name" value="MFS_MefA_like"/>
    <property type="match status" value="1"/>
</dbReference>
<feature type="domain" description="Major facilitator superfamily (MFS) profile" evidence="8">
    <location>
        <begin position="1"/>
        <end position="192"/>
    </location>
</feature>
<evidence type="ECO:0000313" key="9">
    <source>
        <dbReference type="EMBL" id="PRY25797.1"/>
    </source>
</evidence>
<dbReference type="PANTHER" id="PTHR23513:SF11">
    <property type="entry name" value="STAPHYLOFERRIN A TRANSPORTER"/>
    <property type="match status" value="1"/>
</dbReference>
<feature type="transmembrane region" description="Helical" evidence="7">
    <location>
        <begin position="170"/>
        <end position="188"/>
    </location>
</feature>
<evidence type="ECO:0000259" key="8">
    <source>
        <dbReference type="PROSITE" id="PS50850"/>
    </source>
</evidence>
<proteinExistence type="predicted"/>
<keyword evidence="10" id="KW-1185">Reference proteome</keyword>
<evidence type="ECO:0000256" key="6">
    <source>
        <dbReference type="ARBA" id="ARBA00023136"/>
    </source>
</evidence>
<dbReference type="AlphaFoldDB" id="A0A2T0RXB9"/>
<evidence type="ECO:0000256" key="1">
    <source>
        <dbReference type="ARBA" id="ARBA00004651"/>
    </source>
</evidence>
<dbReference type="Pfam" id="PF05977">
    <property type="entry name" value="MFS_3"/>
    <property type="match status" value="1"/>
</dbReference>
<organism evidence="9 10">
    <name type="scientific">Pseudosporangium ferrugineum</name>
    <dbReference type="NCBI Taxonomy" id="439699"/>
    <lineage>
        <taxon>Bacteria</taxon>
        <taxon>Bacillati</taxon>
        <taxon>Actinomycetota</taxon>
        <taxon>Actinomycetes</taxon>
        <taxon>Micromonosporales</taxon>
        <taxon>Micromonosporaceae</taxon>
        <taxon>Pseudosporangium</taxon>
    </lineage>
</organism>
<feature type="transmembrane region" description="Helical" evidence="7">
    <location>
        <begin position="219"/>
        <end position="243"/>
    </location>
</feature>
<feature type="transmembrane region" description="Helical" evidence="7">
    <location>
        <begin position="283"/>
        <end position="301"/>
    </location>
</feature>
<accession>A0A2T0RXB9</accession>
<keyword evidence="2" id="KW-0813">Transport</keyword>
<comment type="subcellular location">
    <subcellularLocation>
        <location evidence="1">Cell membrane</location>
        <topology evidence="1">Multi-pass membrane protein</topology>
    </subcellularLocation>
</comment>
<dbReference type="GO" id="GO:0022857">
    <property type="term" value="F:transmembrane transporter activity"/>
    <property type="evidence" value="ECO:0007669"/>
    <property type="project" value="InterPro"/>
</dbReference>
<dbReference type="SUPFAM" id="SSF103473">
    <property type="entry name" value="MFS general substrate transporter"/>
    <property type="match status" value="1"/>
</dbReference>
<dbReference type="PANTHER" id="PTHR23513">
    <property type="entry name" value="INTEGRAL MEMBRANE EFFLUX PROTEIN-RELATED"/>
    <property type="match status" value="1"/>
</dbReference>
<reference evidence="9 10" key="1">
    <citation type="submission" date="2018-03" db="EMBL/GenBank/DDBJ databases">
        <title>Genomic Encyclopedia of Archaeal and Bacterial Type Strains, Phase II (KMG-II): from individual species to whole genera.</title>
        <authorList>
            <person name="Goeker M."/>
        </authorList>
    </citation>
    <scope>NUCLEOTIDE SEQUENCE [LARGE SCALE GENOMIC DNA]</scope>
    <source>
        <strain evidence="9 10">DSM 45348</strain>
    </source>
</reference>
<evidence type="ECO:0000256" key="5">
    <source>
        <dbReference type="ARBA" id="ARBA00022989"/>
    </source>
</evidence>
<dbReference type="Proteomes" id="UP000239209">
    <property type="component" value="Unassembled WGS sequence"/>
</dbReference>
<keyword evidence="6 7" id="KW-0472">Membrane</keyword>
<evidence type="ECO:0000256" key="2">
    <source>
        <dbReference type="ARBA" id="ARBA00022448"/>
    </source>
</evidence>
<gene>
    <name evidence="9" type="ORF">CLV70_112163</name>
</gene>
<sequence length="411" mass="43303">MSVLQNRNYRMWLIGLSGANVGTWMQRIAQDWLVLELTDRSGTALGLVTALQFLPILLVGTTGGGVIADRYDRRHTLLWTQVVVGLCAAALAVLVLTHTIALWHVMVVAVVLGLASAVFQPTVQAFVLELVERDQLTTVVGISGGSFHVARLVGPAVAGALIAASGTGPVFVIAAVTVAGPIVALLRMDVNRLHLTPRTGGGRGMFREGLRYVRGDRDILLLLAVTGFVGTFAANSAVTNALMATTVFDRGAREFGLLGSVLAIGSLGGAALAARRKRVSTRFVVWVAIGFCVCNMLSGLMPTYAGFAVSLVAVGLSQLTFITAANSALQLRADDRLRGRVMALFTVLMTGTTPIGAPLLGWLAERADARVALELMSAAGLVGVLVSVAIHYRRSPAAVPAETERDLVGER</sequence>
<dbReference type="InterPro" id="IPR010290">
    <property type="entry name" value="TM_effector"/>
</dbReference>
<keyword evidence="5 7" id="KW-1133">Transmembrane helix</keyword>
<feature type="transmembrane region" description="Helical" evidence="7">
    <location>
        <begin position="49"/>
        <end position="68"/>
    </location>
</feature>
<feature type="transmembrane region" description="Helical" evidence="7">
    <location>
        <begin position="307"/>
        <end position="329"/>
    </location>
</feature>
<keyword evidence="3" id="KW-1003">Cell membrane</keyword>
<dbReference type="Gene3D" id="1.20.1250.20">
    <property type="entry name" value="MFS general substrate transporter like domains"/>
    <property type="match status" value="1"/>
</dbReference>
<evidence type="ECO:0000256" key="4">
    <source>
        <dbReference type="ARBA" id="ARBA00022692"/>
    </source>
</evidence>
<dbReference type="RefSeq" id="WP_106128980.1">
    <property type="nucleotide sequence ID" value="NZ_PVZG01000012.1"/>
</dbReference>
<dbReference type="PROSITE" id="PS50850">
    <property type="entry name" value="MFS"/>
    <property type="match status" value="1"/>
</dbReference>
<evidence type="ECO:0000313" key="10">
    <source>
        <dbReference type="Proteomes" id="UP000239209"/>
    </source>
</evidence>
<dbReference type="OrthoDB" id="9775268at2"/>
<feature type="transmembrane region" description="Helical" evidence="7">
    <location>
        <begin position="341"/>
        <end position="363"/>
    </location>
</feature>
<evidence type="ECO:0000256" key="7">
    <source>
        <dbReference type="SAM" id="Phobius"/>
    </source>
</evidence>
<evidence type="ECO:0000256" key="3">
    <source>
        <dbReference type="ARBA" id="ARBA00022475"/>
    </source>
</evidence>